<keyword evidence="2" id="KW-1185">Reference proteome</keyword>
<accession>A0AAV0AZI5</accession>
<gene>
    <name evidence="1" type="ORF">PPACK8108_LOCUS11151</name>
</gene>
<name>A0AAV0AZI5_PHAPC</name>
<sequence>MSKMDGKPDDVHDKEYHTMIKGLLSDKEFRKTLPAGLRINSEIISRHWVYCDLGYQSDMAPYPYNLQMIDSSPLKSL</sequence>
<proteinExistence type="predicted"/>
<protein>
    <submittedName>
        <fullName evidence="1">Uncharacterized protein</fullName>
    </submittedName>
</protein>
<reference evidence="1" key="1">
    <citation type="submission" date="2022-06" db="EMBL/GenBank/DDBJ databases">
        <authorList>
            <consortium name="SYNGENTA / RWTH Aachen University"/>
        </authorList>
    </citation>
    <scope>NUCLEOTIDE SEQUENCE</scope>
</reference>
<organism evidence="1 2">
    <name type="scientific">Phakopsora pachyrhizi</name>
    <name type="common">Asian soybean rust disease fungus</name>
    <dbReference type="NCBI Taxonomy" id="170000"/>
    <lineage>
        <taxon>Eukaryota</taxon>
        <taxon>Fungi</taxon>
        <taxon>Dikarya</taxon>
        <taxon>Basidiomycota</taxon>
        <taxon>Pucciniomycotina</taxon>
        <taxon>Pucciniomycetes</taxon>
        <taxon>Pucciniales</taxon>
        <taxon>Phakopsoraceae</taxon>
        <taxon>Phakopsora</taxon>
    </lineage>
</organism>
<evidence type="ECO:0000313" key="1">
    <source>
        <dbReference type="EMBL" id="CAH7676048.1"/>
    </source>
</evidence>
<evidence type="ECO:0000313" key="2">
    <source>
        <dbReference type="Proteomes" id="UP001153365"/>
    </source>
</evidence>
<comment type="caution">
    <text evidence="1">The sequence shown here is derived from an EMBL/GenBank/DDBJ whole genome shotgun (WGS) entry which is preliminary data.</text>
</comment>
<dbReference type="Proteomes" id="UP001153365">
    <property type="component" value="Unassembled WGS sequence"/>
</dbReference>
<dbReference type="AlphaFoldDB" id="A0AAV0AZI5"/>
<dbReference type="EMBL" id="CALTRL010002572">
    <property type="protein sequence ID" value="CAH7676048.1"/>
    <property type="molecule type" value="Genomic_DNA"/>
</dbReference>